<dbReference type="RefSeq" id="WP_191165679.1">
    <property type="nucleotide sequence ID" value="NZ_JACWMX010000010.1"/>
</dbReference>
<dbReference type="AlphaFoldDB" id="A0A926NQ33"/>
<proteinExistence type="predicted"/>
<dbReference type="InterPro" id="IPR004919">
    <property type="entry name" value="GmrSD_N"/>
</dbReference>
<evidence type="ECO:0000313" key="2">
    <source>
        <dbReference type="EMBL" id="MBD1395241.1"/>
    </source>
</evidence>
<dbReference type="PANTHER" id="PTHR39639:SF1">
    <property type="entry name" value="DUF262 DOMAIN-CONTAINING PROTEIN"/>
    <property type="match status" value="1"/>
</dbReference>
<organism evidence="2 3">
    <name type="scientific">Mucilaginibacter glaciei</name>
    <dbReference type="NCBI Taxonomy" id="2772109"/>
    <lineage>
        <taxon>Bacteria</taxon>
        <taxon>Pseudomonadati</taxon>
        <taxon>Bacteroidota</taxon>
        <taxon>Sphingobacteriia</taxon>
        <taxon>Sphingobacteriales</taxon>
        <taxon>Sphingobacteriaceae</taxon>
        <taxon>Mucilaginibacter</taxon>
    </lineage>
</organism>
<feature type="domain" description="GmrSD restriction endonucleases N-terminal" evidence="1">
    <location>
        <begin position="12"/>
        <end position="160"/>
    </location>
</feature>
<comment type="caution">
    <text evidence="2">The sequence shown here is derived from an EMBL/GenBank/DDBJ whole genome shotgun (WGS) entry which is preliminary data.</text>
</comment>
<dbReference type="Proteomes" id="UP000619078">
    <property type="component" value="Unassembled WGS sequence"/>
</dbReference>
<evidence type="ECO:0000313" key="3">
    <source>
        <dbReference type="Proteomes" id="UP000619078"/>
    </source>
</evidence>
<dbReference type="EMBL" id="JACWMX010000010">
    <property type="protein sequence ID" value="MBD1395241.1"/>
    <property type="molecule type" value="Genomic_DNA"/>
</dbReference>
<keyword evidence="3" id="KW-1185">Reference proteome</keyword>
<protein>
    <submittedName>
        <fullName evidence="2">DUF262 domain-containing protein</fullName>
    </submittedName>
</protein>
<evidence type="ECO:0000259" key="1">
    <source>
        <dbReference type="Pfam" id="PF03235"/>
    </source>
</evidence>
<accession>A0A926NQ33</accession>
<reference evidence="2" key="1">
    <citation type="submission" date="2020-09" db="EMBL/GenBank/DDBJ databases">
        <title>Novel species of Mucilaginibacter isolated from a glacier on the Tibetan Plateau.</title>
        <authorList>
            <person name="Liu Q."/>
            <person name="Xin Y.-H."/>
        </authorList>
    </citation>
    <scope>NUCLEOTIDE SEQUENCE</scope>
    <source>
        <strain evidence="2">ZB1P21</strain>
    </source>
</reference>
<name>A0A926NQ33_9SPHI</name>
<dbReference type="PANTHER" id="PTHR39639">
    <property type="entry name" value="CHROMOSOME 16, WHOLE GENOME SHOTGUN SEQUENCE"/>
    <property type="match status" value="1"/>
</dbReference>
<sequence length="343" mass="40192">MQIKVETWTLKEYLSKVDKVENQPEYQRGEVWSDDKKQLLIDSMLRGIDVPKIYLRVTAGNTYEVADGQQRLTTILKFINNQIAIPAGEDKGLPLGIYDGMDLREKYYKDIPKKFKTDLDDYKLTIAVVTGASGDQIRTLFGRLQEGVNLNPAEKRNAILSSTGRHIDNFVFNHTFFEHSRISRSRFKRQDYLAHVIALVAYKNKSDLKSVLLERLYLDKMFVLDQKLLSKVATVLDHMYELDKFLVTRITKKFHFIDLFWMIFQQFDKLGSIDYKGFAAAFDKFEWLRLDVDDPKDLIENPKATQDDRDLYDYYMAFRHDGSSPASIQTRQLIFKKLYKKFI</sequence>
<gene>
    <name evidence="2" type="ORF">IDJ76_19210</name>
</gene>
<dbReference type="Pfam" id="PF03235">
    <property type="entry name" value="GmrSD_N"/>
    <property type="match status" value="1"/>
</dbReference>